<proteinExistence type="predicted"/>
<feature type="compositionally biased region" description="Low complexity" evidence="1">
    <location>
        <begin position="1"/>
        <end position="13"/>
    </location>
</feature>
<dbReference type="InterPro" id="IPR023298">
    <property type="entry name" value="ATPase_P-typ_TM_dom_sf"/>
</dbReference>
<keyword evidence="5" id="KW-1185">Reference proteome</keyword>
<feature type="domain" description="P-type ATPase N-terminal" evidence="3">
    <location>
        <begin position="56"/>
        <end position="122"/>
    </location>
</feature>
<keyword evidence="2" id="KW-0472">Membrane</keyword>
<evidence type="ECO:0000259" key="3">
    <source>
        <dbReference type="Pfam" id="PF16209"/>
    </source>
</evidence>
<evidence type="ECO:0000256" key="1">
    <source>
        <dbReference type="SAM" id="MobiDB-lite"/>
    </source>
</evidence>
<dbReference type="AlphaFoldDB" id="A0A392PJL5"/>
<dbReference type="Pfam" id="PF16209">
    <property type="entry name" value="PhoLip_ATPase_N"/>
    <property type="match status" value="1"/>
</dbReference>
<evidence type="ECO:0000313" key="4">
    <source>
        <dbReference type="EMBL" id="MCI12004.1"/>
    </source>
</evidence>
<dbReference type="GO" id="GO:0005886">
    <property type="term" value="C:plasma membrane"/>
    <property type="evidence" value="ECO:0007669"/>
    <property type="project" value="TreeGrafter"/>
</dbReference>
<dbReference type="GO" id="GO:0140326">
    <property type="term" value="F:ATPase-coupled intramembrane lipid transporter activity"/>
    <property type="evidence" value="ECO:0007669"/>
    <property type="project" value="TreeGrafter"/>
</dbReference>
<protein>
    <submittedName>
        <fullName evidence="4">Phospholipid-transporting ATPase 1-like</fullName>
    </submittedName>
</protein>
<dbReference type="GO" id="GO:0045332">
    <property type="term" value="P:phospholipid translocation"/>
    <property type="evidence" value="ECO:0007669"/>
    <property type="project" value="TreeGrafter"/>
</dbReference>
<dbReference type="EMBL" id="LXQA010082355">
    <property type="protein sequence ID" value="MCI12004.1"/>
    <property type="molecule type" value="Genomic_DNA"/>
</dbReference>
<organism evidence="4 5">
    <name type="scientific">Trifolium medium</name>
    <dbReference type="NCBI Taxonomy" id="97028"/>
    <lineage>
        <taxon>Eukaryota</taxon>
        <taxon>Viridiplantae</taxon>
        <taxon>Streptophyta</taxon>
        <taxon>Embryophyta</taxon>
        <taxon>Tracheophyta</taxon>
        <taxon>Spermatophyta</taxon>
        <taxon>Magnoliopsida</taxon>
        <taxon>eudicotyledons</taxon>
        <taxon>Gunneridae</taxon>
        <taxon>Pentapetalae</taxon>
        <taxon>rosids</taxon>
        <taxon>fabids</taxon>
        <taxon>Fabales</taxon>
        <taxon>Fabaceae</taxon>
        <taxon>Papilionoideae</taxon>
        <taxon>50 kb inversion clade</taxon>
        <taxon>NPAAA clade</taxon>
        <taxon>Hologalegina</taxon>
        <taxon>IRL clade</taxon>
        <taxon>Trifolieae</taxon>
        <taxon>Trifolium</taxon>
    </lineage>
</organism>
<dbReference type="PANTHER" id="PTHR24092">
    <property type="entry name" value="PROBABLE PHOSPHOLIPID-TRANSPORTING ATPASE"/>
    <property type="match status" value="1"/>
</dbReference>
<name>A0A392PJL5_9FABA</name>
<feature type="transmembrane region" description="Helical" evidence="2">
    <location>
        <begin position="97"/>
        <end position="115"/>
    </location>
</feature>
<feature type="transmembrane region" description="Helical" evidence="2">
    <location>
        <begin position="121"/>
        <end position="139"/>
    </location>
</feature>
<evidence type="ECO:0000256" key="2">
    <source>
        <dbReference type="SAM" id="Phobius"/>
    </source>
</evidence>
<feature type="region of interest" description="Disordered" evidence="1">
    <location>
        <begin position="1"/>
        <end position="46"/>
    </location>
</feature>
<dbReference type="SUPFAM" id="SSF81665">
    <property type="entry name" value="Calcium ATPase, transmembrane domain M"/>
    <property type="match status" value="1"/>
</dbReference>
<comment type="caution">
    <text evidence="4">The sequence shown here is derived from an EMBL/GenBank/DDBJ whole genome shotgun (WGS) entry which is preliminary data.</text>
</comment>
<evidence type="ECO:0000313" key="5">
    <source>
        <dbReference type="Proteomes" id="UP000265520"/>
    </source>
</evidence>
<reference evidence="4 5" key="1">
    <citation type="journal article" date="2018" name="Front. Plant Sci.">
        <title>Red Clover (Trifolium pratense) and Zigzag Clover (T. medium) - A Picture of Genomic Similarities and Differences.</title>
        <authorList>
            <person name="Dluhosova J."/>
            <person name="Istvanek J."/>
            <person name="Nedelnik J."/>
            <person name="Repkova J."/>
        </authorList>
    </citation>
    <scope>NUCLEOTIDE SEQUENCE [LARGE SCALE GENOMIC DNA]</scope>
    <source>
        <strain evidence="5">cv. 10/8</strain>
        <tissue evidence="4">Leaf</tissue>
    </source>
</reference>
<sequence length="153" mass="17591">MHNSSSRRSFGRNSTREVTFSHSESKPSVRYGSKGADSEAFSMSQKEISDEDARLIYVDDPVKTNERFEFAGNSVRTGKYSFITFLPRNLFEQFHRVAYIYFLIIAILNQLPQLAVFGRGVSILPLAFVLLVTAVKDAYEDWRRHRSDKVENN</sequence>
<feature type="non-terminal residue" evidence="4">
    <location>
        <position position="153"/>
    </location>
</feature>
<dbReference type="InterPro" id="IPR032631">
    <property type="entry name" value="P-type_ATPase_N"/>
</dbReference>
<accession>A0A392PJL5</accession>
<keyword evidence="2" id="KW-1133">Transmembrane helix</keyword>
<keyword evidence="2" id="KW-0812">Transmembrane</keyword>
<dbReference type="Proteomes" id="UP000265520">
    <property type="component" value="Unassembled WGS sequence"/>
</dbReference>
<dbReference type="PANTHER" id="PTHR24092:SF91">
    <property type="entry name" value="PHOSPHOLIPID-TRANSPORTING ATPASE 1"/>
    <property type="match status" value="1"/>
</dbReference>